<reference evidence="11" key="1">
    <citation type="journal article" date="2019" name="Int. J. Syst. Evol. Microbiol.">
        <title>The Global Catalogue of Microorganisms (GCM) 10K type strain sequencing project: providing services to taxonomists for standard genome sequencing and annotation.</title>
        <authorList>
            <consortium name="The Broad Institute Genomics Platform"/>
            <consortium name="The Broad Institute Genome Sequencing Center for Infectious Disease"/>
            <person name="Wu L."/>
            <person name="Ma J."/>
        </authorList>
    </citation>
    <scope>NUCLEOTIDE SEQUENCE [LARGE SCALE GENOMIC DNA]</scope>
    <source>
        <strain evidence="11">CECT 7956</strain>
    </source>
</reference>
<evidence type="ECO:0000259" key="9">
    <source>
        <dbReference type="PROSITE" id="PS50929"/>
    </source>
</evidence>
<dbReference type="InterPro" id="IPR003439">
    <property type="entry name" value="ABC_transporter-like_ATP-bd"/>
</dbReference>
<feature type="transmembrane region" description="Helical" evidence="7">
    <location>
        <begin position="281"/>
        <end position="298"/>
    </location>
</feature>
<evidence type="ECO:0000256" key="5">
    <source>
        <dbReference type="ARBA" id="ARBA00022989"/>
    </source>
</evidence>
<keyword evidence="2 7" id="KW-0812">Transmembrane</keyword>
<comment type="subcellular location">
    <subcellularLocation>
        <location evidence="1">Cell membrane</location>
        <topology evidence="1">Multi-pass membrane protein</topology>
    </subcellularLocation>
</comment>
<dbReference type="InterPro" id="IPR011527">
    <property type="entry name" value="ABC1_TM_dom"/>
</dbReference>
<evidence type="ECO:0000256" key="2">
    <source>
        <dbReference type="ARBA" id="ARBA00022692"/>
    </source>
</evidence>
<dbReference type="SUPFAM" id="SSF90123">
    <property type="entry name" value="ABC transporter transmembrane region"/>
    <property type="match status" value="1"/>
</dbReference>
<keyword evidence="5 7" id="KW-1133">Transmembrane helix</keyword>
<evidence type="ECO:0000256" key="1">
    <source>
        <dbReference type="ARBA" id="ARBA00004651"/>
    </source>
</evidence>
<dbReference type="PROSITE" id="PS50929">
    <property type="entry name" value="ABC_TM1F"/>
    <property type="match status" value="1"/>
</dbReference>
<dbReference type="RefSeq" id="WP_379839830.1">
    <property type="nucleotide sequence ID" value="NZ_JBHRYQ010000001.1"/>
</dbReference>
<proteinExistence type="predicted"/>
<dbReference type="Pfam" id="PF00664">
    <property type="entry name" value="ABC_membrane"/>
    <property type="match status" value="1"/>
</dbReference>
<keyword evidence="6 7" id="KW-0472">Membrane</keyword>
<dbReference type="PANTHER" id="PTHR43394:SF4">
    <property type="entry name" value="TOXIN SECRETION ABC TRANSPORTER ATP-BINDING PROTEIN"/>
    <property type="match status" value="1"/>
</dbReference>
<dbReference type="Pfam" id="PF00005">
    <property type="entry name" value="ABC_tran"/>
    <property type="match status" value="1"/>
</dbReference>
<keyword evidence="3" id="KW-0547">Nucleotide-binding</keyword>
<sequence length="555" mass="61787">MADNHNTSNIGQAIKTILRLLSLEKKDITDIYIYSIFAGLVSLSLPLGIQAIIGFVLAGSISNSIVVLVGLVLFGTFLSGLLQVRQLQLIEKIEQKYFVRYALEYGSRIPKLDLGVLDKYYLPELINRFFDISGLQKSLQKILVDIPAAIIQIVLGTILLSFYHPLFIAFGLVLLSVVVIIIRFTSSKGFATSMETSDYKYKVAAWFEEMARSIKTFKYAQKTSIHIEKTDELVTSYLHARTSHFKVLKFQYWSLIAFKLMVTAAMLILGVVLLIDQEINIGQFIASDIVIIAIIGSVEKLVGSMDKVYEALTAVEKLNKVAEAKIEEIGNMLLAQKEKGVSIKMEHVSFSYASGYQVLKDINLEAEPGELVGIIGDSGTGKTTILRILTGAFQNFQGKVLIDGIPLKNYDLDSIRNQTGILLGKQDIFMGSLLENITLGNDDIETEDILKVSKILGLSDYFESLPLGFETPLHQGGQKLSSKIRKNILLLRALLGKKRLLLLEDPFNFLTKEQIDGVKNYIKSKGVTVIHTAYNTERLVDCNKVMQLTHNGVFV</sequence>
<organism evidence="10 11">
    <name type="scientific">Lacihabitans lacunae</name>
    <dbReference type="NCBI Taxonomy" id="1028214"/>
    <lineage>
        <taxon>Bacteria</taxon>
        <taxon>Pseudomonadati</taxon>
        <taxon>Bacteroidota</taxon>
        <taxon>Cytophagia</taxon>
        <taxon>Cytophagales</taxon>
        <taxon>Leadbetterellaceae</taxon>
        <taxon>Lacihabitans</taxon>
    </lineage>
</organism>
<dbReference type="PANTHER" id="PTHR43394">
    <property type="entry name" value="ATP-DEPENDENT PERMEASE MDL1, MITOCHONDRIAL"/>
    <property type="match status" value="1"/>
</dbReference>
<feature type="transmembrane region" description="Helical" evidence="7">
    <location>
        <begin position="31"/>
        <end position="58"/>
    </location>
</feature>
<accession>A0ABV7Z0E7</accession>
<evidence type="ECO:0000256" key="7">
    <source>
        <dbReference type="SAM" id="Phobius"/>
    </source>
</evidence>
<dbReference type="Gene3D" id="1.20.1560.10">
    <property type="entry name" value="ABC transporter type 1, transmembrane domain"/>
    <property type="match status" value="1"/>
</dbReference>
<dbReference type="Proteomes" id="UP001595616">
    <property type="component" value="Unassembled WGS sequence"/>
</dbReference>
<protein>
    <submittedName>
        <fullName evidence="10">Peptidase domain-containing ABC transporter</fullName>
    </submittedName>
</protein>
<dbReference type="InterPro" id="IPR039421">
    <property type="entry name" value="Type_1_exporter"/>
</dbReference>
<evidence type="ECO:0000256" key="3">
    <source>
        <dbReference type="ARBA" id="ARBA00022741"/>
    </source>
</evidence>
<evidence type="ECO:0000256" key="4">
    <source>
        <dbReference type="ARBA" id="ARBA00022840"/>
    </source>
</evidence>
<keyword evidence="11" id="KW-1185">Reference proteome</keyword>
<evidence type="ECO:0000259" key="8">
    <source>
        <dbReference type="PROSITE" id="PS50893"/>
    </source>
</evidence>
<feature type="domain" description="ABC transporter" evidence="8">
    <location>
        <begin position="343"/>
        <end position="555"/>
    </location>
</feature>
<feature type="transmembrane region" description="Helical" evidence="7">
    <location>
        <begin position="166"/>
        <end position="184"/>
    </location>
</feature>
<feature type="transmembrane region" description="Helical" evidence="7">
    <location>
        <begin position="64"/>
        <end position="82"/>
    </location>
</feature>
<evidence type="ECO:0000313" key="11">
    <source>
        <dbReference type="Proteomes" id="UP001595616"/>
    </source>
</evidence>
<feature type="domain" description="ABC transmembrane type-1" evidence="9">
    <location>
        <begin position="33"/>
        <end position="310"/>
    </location>
</feature>
<evidence type="ECO:0000256" key="6">
    <source>
        <dbReference type="ARBA" id="ARBA00023136"/>
    </source>
</evidence>
<dbReference type="PROSITE" id="PS50893">
    <property type="entry name" value="ABC_TRANSPORTER_2"/>
    <property type="match status" value="1"/>
</dbReference>
<feature type="transmembrane region" description="Helical" evidence="7">
    <location>
        <begin position="252"/>
        <end position="275"/>
    </location>
</feature>
<keyword evidence="4" id="KW-0067">ATP-binding</keyword>
<name>A0ABV7Z0E7_9BACT</name>
<dbReference type="SUPFAM" id="SSF52540">
    <property type="entry name" value="P-loop containing nucleoside triphosphate hydrolases"/>
    <property type="match status" value="1"/>
</dbReference>
<dbReference type="SMART" id="SM00382">
    <property type="entry name" value="AAA"/>
    <property type="match status" value="1"/>
</dbReference>
<dbReference type="Gene3D" id="3.40.50.300">
    <property type="entry name" value="P-loop containing nucleotide triphosphate hydrolases"/>
    <property type="match status" value="1"/>
</dbReference>
<evidence type="ECO:0000313" key="10">
    <source>
        <dbReference type="EMBL" id="MFC3812924.1"/>
    </source>
</evidence>
<dbReference type="InterPro" id="IPR036640">
    <property type="entry name" value="ABC1_TM_sf"/>
</dbReference>
<gene>
    <name evidence="10" type="ORF">ACFOOI_19835</name>
</gene>
<dbReference type="InterPro" id="IPR027417">
    <property type="entry name" value="P-loop_NTPase"/>
</dbReference>
<dbReference type="InterPro" id="IPR003593">
    <property type="entry name" value="AAA+_ATPase"/>
</dbReference>
<dbReference type="EMBL" id="JBHRYQ010000001">
    <property type="protein sequence ID" value="MFC3812924.1"/>
    <property type="molecule type" value="Genomic_DNA"/>
</dbReference>
<comment type="caution">
    <text evidence="10">The sequence shown here is derived from an EMBL/GenBank/DDBJ whole genome shotgun (WGS) entry which is preliminary data.</text>
</comment>